<reference evidence="6 7" key="1">
    <citation type="submission" date="2019-06" db="EMBL/GenBank/DDBJ databases">
        <title>Persicimonas caeni gen. nov., sp. nov., a predatory bacterium isolated from solar saltern.</title>
        <authorList>
            <person name="Wang S."/>
        </authorList>
    </citation>
    <scope>NUCLEOTIDE SEQUENCE [LARGE SCALE GENOMIC DNA]</scope>
    <source>
        <strain evidence="6 7">YN101</strain>
    </source>
</reference>
<dbReference type="PANTHER" id="PTHR13847:SF289">
    <property type="entry name" value="GLYCINE OXIDASE"/>
    <property type="match status" value="1"/>
</dbReference>
<evidence type="ECO:0000259" key="5">
    <source>
        <dbReference type="Pfam" id="PF01266"/>
    </source>
</evidence>
<protein>
    <submittedName>
        <fullName evidence="6">Glycine oxidase ThiO</fullName>
        <ecNumber evidence="6">1.4.3.19</ecNumber>
    </submittedName>
</protein>
<feature type="compositionally biased region" description="Basic residues" evidence="4">
    <location>
        <begin position="80"/>
        <end position="97"/>
    </location>
</feature>
<feature type="region of interest" description="Disordered" evidence="4">
    <location>
        <begin position="1"/>
        <end position="98"/>
    </location>
</feature>
<evidence type="ECO:0000256" key="3">
    <source>
        <dbReference type="ARBA" id="ARBA00023002"/>
    </source>
</evidence>
<dbReference type="UniPathway" id="UPA00060"/>
<comment type="pathway">
    <text evidence="1">Cofactor biosynthesis; thiamine diphosphate biosynthesis.</text>
</comment>
<dbReference type="Proteomes" id="UP000315995">
    <property type="component" value="Chromosome"/>
</dbReference>
<keyword evidence="7" id="KW-1185">Reference proteome</keyword>
<dbReference type="Pfam" id="PF01266">
    <property type="entry name" value="DAO"/>
    <property type="match status" value="1"/>
</dbReference>
<dbReference type="InterPro" id="IPR006076">
    <property type="entry name" value="FAD-dep_OxRdtase"/>
</dbReference>
<feature type="compositionally biased region" description="Basic residues" evidence="4">
    <location>
        <begin position="31"/>
        <end position="49"/>
    </location>
</feature>
<dbReference type="GO" id="GO:0009228">
    <property type="term" value="P:thiamine biosynthetic process"/>
    <property type="evidence" value="ECO:0007669"/>
    <property type="project" value="UniProtKB-KW"/>
</dbReference>
<dbReference type="GO" id="GO:0043799">
    <property type="term" value="F:glycine oxidase activity"/>
    <property type="evidence" value="ECO:0007669"/>
    <property type="project" value="UniProtKB-EC"/>
</dbReference>
<name>A0A4Y6PP93_PERCE</name>
<gene>
    <name evidence="6" type="primary">thiO</name>
    <name evidence="6" type="ORF">FIV42_05270</name>
</gene>
<feature type="compositionally biased region" description="Basic residues" evidence="4">
    <location>
        <begin position="7"/>
        <end position="24"/>
    </location>
</feature>
<dbReference type="GO" id="GO:0050660">
    <property type="term" value="F:flavin adenine dinucleotide binding"/>
    <property type="evidence" value="ECO:0007669"/>
    <property type="project" value="InterPro"/>
</dbReference>
<keyword evidence="3 6" id="KW-0560">Oxidoreductase</keyword>
<evidence type="ECO:0000256" key="2">
    <source>
        <dbReference type="ARBA" id="ARBA00022977"/>
    </source>
</evidence>
<dbReference type="EC" id="1.4.3.19" evidence="6"/>
<feature type="domain" description="FAD dependent oxidoreductase" evidence="5">
    <location>
        <begin position="107"/>
        <end position="455"/>
    </location>
</feature>
<proteinExistence type="predicted"/>
<accession>A0A5B8Y042</accession>
<dbReference type="InterPro" id="IPR036188">
    <property type="entry name" value="FAD/NAD-bd_sf"/>
</dbReference>
<dbReference type="InterPro" id="IPR012727">
    <property type="entry name" value="Gly_oxidase_ThiO"/>
</dbReference>
<dbReference type="OrthoDB" id="9805337at2"/>
<dbReference type="PANTHER" id="PTHR13847">
    <property type="entry name" value="SARCOSINE DEHYDROGENASE-RELATED"/>
    <property type="match status" value="1"/>
</dbReference>
<evidence type="ECO:0000313" key="6">
    <source>
        <dbReference type="EMBL" id="QDG50161.1"/>
    </source>
</evidence>
<dbReference type="SUPFAM" id="SSF54373">
    <property type="entry name" value="FAD-linked reductases, C-terminal domain"/>
    <property type="match status" value="1"/>
</dbReference>
<evidence type="ECO:0000313" key="7">
    <source>
        <dbReference type="Proteomes" id="UP000315995"/>
    </source>
</evidence>
<dbReference type="NCBIfam" id="TIGR02352">
    <property type="entry name" value="thiamin_ThiO"/>
    <property type="match status" value="1"/>
</dbReference>
<accession>A0A4Y6PP93</accession>
<dbReference type="GO" id="GO:0005737">
    <property type="term" value="C:cytoplasm"/>
    <property type="evidence" value="ECO:0007669"/>
    <property type="project" value="TreeGrafter"/>
</dbReference>
<dbReference type="GO" id="GO:0009229">
    <property type="term" value="P:thiamine diphosphate biosynthetic process"/>
    <property type="evidence" value="ECO:0007669"/>
    <property type="project" value="UniProtKB-UniPathway"/>
</dbReference>
<evidence type="ECO:0000256" key="4">
    <source>
        <dbReference type="SAM" id="MobiDB-lite"/>
    </source>
</evidence>
<dbReference type="EMBL" id="CP041186">
    <property type="protein sequence ID" value="QDG50161.1"/>
    <property type="molecule type" value="Genomic_DNA"/>
</dbReference>
<organism evidence="6 7">
    <name type="scientific">Persicimonas caeni</name>
    <dbReference type="NCBI Taxonomy" id="2292766"/>
    <lineage>
        <taxon>Bacteria</taxon>
        <taxon>Deltaproteobacteria</taxon>
        <taxon>Bradymonadales</taxon>
        <taxon>Bradymonadaceae</taxon>
        <taxon>Persicimonas</taxon>
    </lineage>
</organism>
<dbReference type="SUPFAM" id="SSF51905">
    <property type="entry name" value="FAD/NAD(P)-binding domain"/>
    <property type="match status" value="1"/>
</dbReference>
<sequence>MPARRPASQRHRPRTRPRRPRRPRRDLPAGKQRRRGRLHRKPHHHRRAAPLREPRGAFPPRIPRPTRGLAPTDGVLGHGRGLRSRRRRPTTRPRHKSRAEVAVLNHDIAIIGAGVAGLATGWRLAQRGFDVGIFERDEPGSGASRAAAGMLAPTAEVKFGEGALLRLQRDSLARFGDFADELREASGVDIDYRTEGSLVVALEPDDTERLERIWAYQRELGLDARRLSGPAARDLEPRLAPSVHSAVLCPDDHQVDAWKLVDALTEAFTRAGGTLHTHTSVDAIARDHRRVRGLRLADTRCVEASTVVVAAGAWSGGILGVPELDKPTVRPVKGQALCLVDNDDAPLCRHVIRAPDAYLVPKNDGSIVVGATMEERGFDARLTAGGIFELLRGAWRAMPGIYDLELRDTWAGFRPISLDDAPLLGPSKIDGLWIASGHGRHGILLSAITGDVMSEAIAAGELPARYAAFAPTRFG</sequence>
<dbReference type="AlphaFoldDB" id="A0A4Y6PP93"/>
<dbReference type="Gene3D" id="3.50.50.60">
    <property type="entry name" value="FAD/NAD(P)-binding domain"/>
    <property type="match status" value="1"/>
</dbReference>
<evidence type="ECO:0000256" key="1">
    <source>
        <dbReference type="ARBA" id="ARBA00004948"/>
    </source>
</evidence>
<dbReference type="Gene3D" id="3.30.9.10">
    <property type="entry name" value="D-Amino Acid Oxidase, subunit A, domain 2"/>
    <property type="match status" value="1"/>
</dbReference>
<keyword evidence="2" id="KW-0784">Thiamine biosynthesis</keyword>